<organism evidence="7">
    <name type="scientific">Corynoplastis japonica</name>
    <dbReference type="NCBI Taxonomy" id="700918"/>
    <lineage>
        <taxon>Eukaryota</taxon>
        <taxon>Rhodophyta</taxon>
        <taxon>Rhodellophyceae</taxon>
        <taxon>Rhodellales</taxon>
        <taxon>Rhodellaceae</taxon>
        <taxon>Corynoplastis</taxon>
    </lineage>
</organism>
<evidence type="ECO:0000256" key="2">
    <source>
        <dbReference type="ARBA" id="ARBA00008882"/>
    </source>
</evidence>
<dbReference type="GO" id="GO:0009977">
    <property type="term" value="F:proton motive force dependent protein transmembrane transporter activity"/>
    <property type="evidence" value="ECO:0007669"/>
    <property type="project" value="TreeGrafter"/>
</dbReference>
<dbReference type="AlphaFoldDB" id="A0A1X9PTW1"/>
<feature type="transmembrane region" description="Helical" evidence="6">
    <location>
        <begin position="107"/>
        <end position="134"/>
    </location>
</feature>
<protein>
    <submittedName>
        <fullName evidence="7">Sec-independent periplasmic protein translocase</fullName>
    </submittedName>
</protein>
<proteinExistence type="inferred from homology"/>
<dbReference type="PROSITE" id="PS01218">
    <property type="entry name" value="TATC"/>
    <property type="match status" value="1"/>
</dbReference>
<sequence length="245" mass="27825">MLIINMTNDLEMPISAHIEELRQRLIFVLLAFIVITGISLFNVKTIVQVLQLPAQGIKFLQLAPGEYFFASFKVAVFTGLLLSTPFLMVQLLLFVLPGLNQTERTVFIILTISSTVLFFTGLLFGYFILIPAALGFFIKYGSNIVEPLWSFEQYFNFILLLLISNGLAFEIPIIQILLSFFNLISGEQMLSIWRYVIVFSTILGAVLTPSTDPFTQLLLSIAILSLYLLGLMIIFSFRKYFPKFF</sequence>
<keyword evidence="7" id="KW-0150">Chloroplast</keyword>
<keyword evidence="4 6" id="KW-1133">Transmembrane helix</keyword>
<dbReference type="InterPro" id="IPR019820">
    <property type="entry name" value="Sec-indep_translocase_CS"/>
</dbReference>
<comment type="similarity">
    <text evidence="2">Belongs to the TatC family.</text>
</comment>
<gene>
    <name evidence="7" type="primary">tatC</name>
</gene>
<evidence type="ECO:0000256" key="3">
    <source>
        <dbReference type="ARBA" id="ARBA00022692"/>
    </source>
</evidence>
<dbReference type="PANTHER" id="PTHR30371">
    <property type="entry name" value="SEC-INDEPENDENT PROTEIN TRANSLOCASE PROTEIN TATC"/>
    <property type="match status" value="1"/>
</dbReference>
<accession>A0A1X9PTW1</accession>
<dbReference type="PRINTS" id="PR01840">
    <property type="entry name" value="TATCFAMILY"/>
</dbReference>
<feature type="transmembrane region" description="Helical" evidence="6">
    <location>
        <begin position="154"/>
        <end position="180"/>
    </location>
</feature>
<dbReference type="InterPro" id="IPR002033">
    <property type="entry name" value="TatC"/>
</dbReference>
<dbReference type="EMBL" id="KY709210">
    <property type="protein sequence ID" value="ARO90931.1"/>
    <property type="molecule type" value="Genomic_DNA"/>
</dbReference>
<dbReference type="Pfam" id="PF00902">
    <property type="entry name" value="TatC"/>
    <property type="match status" value="1"/>
</dbReference>
<dbReference type="GO" id="GO:0033281">
    <property type="term" value="C:TAT protein transport complex"/>
    <property type="evidence" value="ECO:0007669"/>
    <property type="project" value="TreeGrafter"/>
</dbReference>
<dbReference type="HAMAP" id="MF_00902">
    <property type="entry name" value="TatC"/>
    <property type="match status" value="1"/>
</dbReference>
<feature type="transmembrane region" description="Helical" evidence="6">
    <location>
        <begin position="192"/>
        <end position="211"/>
    </location>
</feature>
<feature type="transmembrane region" description="Helical" evidence="6">
    <location>
        <begin position="67"/>
        <end position="95"/>
    </location>
</feature>
<evidence type="ECO:0000256" key="1">
    <source>
        <dbReference type="ARBA" id="ARBA00004141"/>
    </source>
</evidence>
<dbReference type="GO" id="GO:0065002">
    <property type="term" value="P:intracellular protein transmembrane transport"/>
    <property type="evidence" value="ECO:0007669"/>
    <property type="project" value="TreeGrafter"/>
</dbReference>
<keyword evidence="3 6" id="KW-0812">Transmembrane</keyword>
<feature type="transmembrane region" description="Helical" evidence="6">
    <location>
        <begin position="25"/>
        <end position="47"/>
    </location>
</feature>
<dbReference type="NCBIfam" id="TIGR00945">
    <property type="entry name" value="tatC"/>
    <property type="match status" value="1"/>
</dbReference>
<keyword evidence="5 6" id="KW-0472">Membrane</keyword>
<reference evidence="7" key="1">
    <citation type="submission" date="2017-03" db="EMBL/GenBank/DDBJ databases">
        <title>The new red algal subphylum Proteorhodophytina comprises the largest and most divergent plastid genomes known.</title>
        <authorList>
            <person name="Munoz-Gomez S.A."/>
            <person name="Mejia-Franco F.G."/>
            <person name="Durnin K."/>
            <person name="Morgan C."/>
            <person name="Grisdale C.J."/>
            <person name="Archibald J.M."/>
            <person name="Slamovits C.H."/>
        </authorList>
    </citation>
    <scope>NUCLEOTIDE SEQUENCE</scope>
    <source>
        <strain evidence="7">NIES-2662</strain>
    </source>
</reference>
<geneLocation type="chloroplast" evidence="7"/>
<dbReference type="PANTHER" id="PTHR30371:SF0">
    <property type="entry name" value="SEC-INDEPENDENT PROTEIN TRANSLOCASE PROTEIN TATC, CHLOROPLASTIC-RELATED"/>
    <property type="match status" value="1"/>
</dbReference>
<keyword evidence="7" id="KW-0934">Plastid</keyword>
<evidence type="ECO:0000313" key="7">
    <source>
        <dbReference type="EMBL" id="ARO90931.1"/>
    </source>
</evidence>
<feature type="transmembrane region" description="Helical" evidence="6">
    <location>
        <begin position="217"/>
        <end position="237"/>
    </location>
</feature>
<name>A0A1X9PTW1_9RHOD</name>
<evidence type="ECO:0000256" key="4">
    <source>
        <dbReference type="ARBA" id="ARBA00022989"/>
    </source>
</evidence>
<evidence type="ECO:0000256" key="5">
    <source>
        <dbReference type="ARBA" id="ARBA00023136"/>
    </source>
</evidence>
<comment type="subcellular location">
    <subcellularLocation>
        <location evidence="1">Membrane</location>
        <topology evidence="1">Multi-pass membrane protein</topology>
    </subcellularLocation>
</comment>
<dbReference type="GO" id="GO:0043953">
    <property type="term" value="P:protein transport by the Tat complex"/>
    <property type="evidence" value="ECO:0007669"/>
    <property type="project" value="TreeGrafter"/>
</dbReference>
<evidence type="ECO:0000256" key="6">
    <source>
        <dbReference type="SAM" id="Phobius"/>
    </source>
</evidence>